<feature type="compositionally biased region" description="Basic and acidic residues" evidence="1">
    <location>
        <begin position="22"/>
        <end position="36"/>
    </location>
</feature>
<reference evidence="4" key="1">
    <citation type="submission" date="2025-08" db="UniProtKB">
        <authorList>
            <consortium name="RefSeq"/>
        </authorList>
    </citation>
    <scope>IDENTIFICATION</scope>
    <source>
        <tissue evidence="4">Young leaves</tissue>
    </source>
</reference>
<protein>
    <submittedName>
        <fullName evidence="4">Uncharacterized protein LOC111481798</fullName>
    </submittedName>
</protein>
<dbReference type="GeneID" id="111481798"/>
<keyword evidence="2" id="KW-0472">Membrane</keyword>
<keyword evidence="2" id="KW-1133">Transmembrane helix</keyword>
<dbReference type="AlphaFoldDB" id="A0A6J1J505"/>
<dbReference type="OrthoDB" id="1933396at2759"/>
<accession>A0A6J1J505</accession>
<sequence>MASSDRDGGVTNAAGSRFPGVDGERELNPGHNKQVDVDPISSEAAASLVIKEQEKRKAAEEERNRAKKKEAMQTLKMPFIVSSVIAAVAVVAFAIVKKLREN</sequence>
<feature type="transmembrane region" description="Helical" evidence="2">
    <location>
        <begin position="77"/>
        <end position="96"/>
    </location>
</feature>
<keyword evidence="3" id="KW-1185">Reference proteome</keyword>
<feature type="region of interest" description="Disordered" evidence="1">
    <location>
        <begin position="1"/>
        <end position="70"/>
    </location>
</feature>
<gene>
    <name evidence="4" type="primary">LOC111481798</name>
</gene>
<dbReference type="PANTHER" id="PTHR37741">
    <property type="entry name" value="TRANSMEMBRANE PROTEIN"/>
    <property type="match status" value="1"/>
</dbReference>
<name>A0A6J1J505_CUCMA</name>
<feature type="compositionally biased region" description="Basic and acidic residues" evidence="1">
    <location>
        <begin position="51"/>
        <end position="64"/>
    </location>
</feature>
<keyword evidence="2" id="KW-0812">Transmembrane</keyword>
<dbReference type="KEGG" id="cmax:111481798"/>
<evidence type="ECO:0000313" key="4">
    <source>
        <dbReference type="RefSeq" id="XP_022983165.1"/>
    </source>
</evidence>
<dbReference type="PANTHER" id="PTHR37741:SF1">
    <property type="entry name" value="TRANSMEMBRANE PROTEIN"/>
    <property type="match status" value="1"/>
</dbReference>
<evidence type="ECO:0000256" key="2">
    <source>
        <dbReference type="SAM" id="Phobius"/>
    </source>
</evidence>
<organism evidence="3 4">
    <name type="scientific">Cucurbita maxima</name>
    <name type="common">Pumpkin</name>
    <name type="synonym">Winter squash</name>
    <dbReference type="NCBI Taxonomy" id="3661"/>
    <lineage>
        <taxon>Eukaryota</taxon>
        <taxon>Viridiplantae</taxon>
        <taxon>Streptophyta</taxon>
        <taxon>Embryophyta</taxon>
        <taxon>Tracheophyta</taxon>
        <taxon>Spermatophyta</taxon>
        <taxon>Magnoliopsida</taxon>
        <taxon>eudicotyledons</taxon>
        <taxon>Gunneridae</taxon>
        <taxon>Pentapetalae</taxon>
        <taxon>rosids</taxon>
        <taxon>fabids</taxon>
        <taxon>Cucurbitales</taxon>
        <taxon>Cucurbitaceae</taxon>
        <taxon>Cucurbiteae</taxon>
        <taxon>Cucurbita</taxon>
    </lineage>
</organism>
<proteinExistence type="predicted"/>
<evidence type="ECO:0000256" key="1">
    <source>
        <dbReference type="SAM" id="MobiDB-lite"/>
    </source>
</evidence>
<dbReference type="Proteomes" id="UP000504608">
    <property type="component" value="Unplaced"/>
</dbReference>
<dbReference type="RefSeq" id="XP_022983165.1">
    <property type="nucleotide sequence ID" value="XM_023127397.1"/>
</dbReference>
<evidence type="ECO:0000313" key="3">
    <source>
        <dbReference type="Proteomes" id="UP000504608"/>
    </source>
</evidence>